<dbReference type="STRING" id="297318.BK138_06170"/>
<comment type="caution">
    <text evidence="4">The sequence shown here is derived from an EMBL/GenBank/DDBJ whole genome shotgun (WGS) entry which is preliminary data.</text>
</comment>
<dbReference type="InterPro" id="IPR000868">
    <property type="entry name" value="Isochorismatase-like_dom"/>
</dbReference>
<dbReference type="InterPro" id="IPR050272">
    <property type="entry name" value="Isochorismatase-like_hydrls"/>
</dbReference>
<dbReference type="RefSeq" id="WP_076167343.1">
    <property type="nucleotide sequence ID" value="NZ_MRTP01000001.1"/>
</dbReference>
<accession>A0A1R1F1Z8</accession>
<evidence type="ECO:0000259" key="3">
    <source>
        <dbReference type="Pfam" id="PF00857"/>
    </source>
</evidence>
<keyword evidence="2 4" id="KW-0378">Hydrolase</keyword>
<dbReference type="InterPro" id="IPR036380">
    <property type="entry name" value="Isochorismatase-like_sf"/>
</dbReference>
<sequence>MSSGTALLVIDVQEGMFVPEYPVFDGEALLDKIRGLVTDARSSGVPVVYIQHNEEPGEQLEPNSFAWQIQSRIAPAEGEIVVQKFTPDGFHETDLQEKLNSLGVQRLIVSGIQTDLCVEATSKRAGQLGYEVVVVEDAHTTYDQGGRTAREIIEEYNGMFRDFAKVQPAAAIAF</sequence>
<dbReference type="Gene3D" id="3.40.50.850">
    <property type="entry name" value="Isochorismatase-like"/>
    <property type="match status" value="1"/>
</dbReference>
<dbReference type="PANTHER" id="PTHR43540">
    <property type="entry name" value="PEROXYUREIDOACRYLATE/UREIDOACRYLATE AMIDOHYDROLASE-RELATED"/>
    <property type="match status" value="1"/>
</dbReference>
<reference evidence="4 5" key="1">
    <citation type="submission" date="2016-11" db="EMBL/GenBank/DDBJ databases">
        <title>Paenibacillus species isolates.</title>
        <authorList>
            <person name="Beno S.M."/>
        </authorList>
    </citation>
    <scope>NUCLEOTIDE SEQUENCE [LARGE SCALE GENOMIC DNA]</scope>
    <source>
        <strain evidence="4 5">FSL R5-0378</strain>
    </source>
</reference>
<protein>
    <submittedName>
        <fullName evidence="4">Cysteine hydrolase</fullName>
    </submittedName>
</protein>
<feature type="domain" description="Isochorismatase-like" evidence="3">
    <location>
        <begin position="5"/>
        <end position="147"/>
    </location>
</feature>
<dbReference type="GO" id="GO:0016787">
    <property type="term" value="F:hydrolase activity"/>
    <property type="evidence" value="ECO:0007669"/>
    <property type="project" value="UniProtKB-KW"/>
</dbReference>
<name>A0A1R1F1Z8_9BACL</name>
<dbReference type="PANTHER" id="PTHR43540:SF14">
    <property type="entry name" value="ISOCHORISMATASE"/>
    <property type="match status" value="1"/>
</dbReference>
<gene>
    <name evidence="4" type="ORF">BK138_06170</name>
</gene>
<evidence type="ECO:0000313" key="5">
    <source>
        <dbReference type="Proteomes" id="UP000187172"/>
    </source>
</evidence>
<evidence type="ECO:0000313" key="4">
    <source>
        <dbReference type="EMBL" id="OMF58139.1"/>
    </source>
</evidence>
<keyword evidence="5" id="KW-1185">Reference proteome</keyword>
<evidence type="ECO:0000256" key="1">
    <source>
        <dbReference type="ARBA" id="ARBA00006336"/>
    </source>
</evidence>
<dbReference type="Proteomes" id="UP000187172">
    <property type="component" value="Unassembled WGS sequence"/>
</dbReference>
<dbReference type="CDD" id="cd01014">
    <property type="entry name" value="nicotinamidase_related"/>
    <property type="match status" value="1"/>
</dbReference>
<dbReference type="Pfam" id="PF00857">
    <property type="entry name" value="Isochorismatase"/>
    <property type="match status" value="1"/>
</dbReference>
<evidence type="ECO:0000256" key="2">
    <source>
        <dbReference type="ARBA" id="ARBA00022801"/>
    </source>
</evidence>
<organism evidence="4 5">
    <name type="scientific">Paenibacillus rhizosphaerae</name>
    <dbReference type="NCBI Taxonomy" id="297318"/>
    <lineage>
        <taxon>Bacteria</taxon>
        <taxon>Bacillati</taxon>
        <taxon>Bacillota</taxon>
        <taxon>Bacilli</taxon>
        <taxon>Bacillales</taxon>
        <taxon>Paenibacillaceae</taxon>
        <taxon>Paenibacillus</taxon>
    </lineage>
</organism>
<dbReference type="EMBL" id="MRTP01000001">
    <property type="protein sequence ID" value="OMF58139.1"/>
    <property type="molecule type" value="Genomic_DNA"/>
</dbReference>
<dbReference type="SUPFAM" id="SSF52499">
    <property type="entry name" value="Isochorismatase-like hydrolases"/>
    <property type="match status" value="1"/>
</dbReference>
<dbReference type="AlphaFoldDB" id="A0A1R1F1Z8"/>
<comment type="similarity">
    <text evidence="1">Belongs to the isochorismatase family.</text>
</comment>
<proteinExistence type="inferred from homology"/>